<dbReference type="GO" id="GO:0005874">
    <property type="term" value="C:microtubule"/>
    <property type="evidence" value="ECO:0007669"/>
    <property type="project" value="UniProtKB-KW"/>
</dbReference>
<keyword evidence="13" id="KW-0966">Cell projection</keyword>
<dbReference type="PANTHER" id="PTHR46961:SF19">
    <property type="entry name" value="DYNEIN HEAVY CHAIN 5, AXONEMAL"/>
    <property type="match status" value="1"/>
</dbReference>
<dbReference type="Gene3D" id="3.10.490.20">
    <property type="match status" value="1"/>
</dbReference>
<evidence type="ECO:0000256" key="6">
    <source>
        <dbReference type="ARBA" id="ARBA00022741"/>
    </source>
</evidence>
<dbReference type="AlphaFoldDB" id="A0A8B6DGK2"/>
<evidence type="ECO:0000259" key="15">
    <source>
        <dbReference type="Pfam" id="PF12777"/>
    </source>
</evidence>
<protein>
    <submittedName>
        <fullName evidence="19">Uncharacterized protein</fullName>
    </submittedName>
</protein>
<dbReference type="InterPro" id="IPR043160">
    <property type="entry name" value="Dynein_C_barrel"/>
</dbReference>
<comment type="similarity">
    <text evidence="2">Belongs to the dynein heavy chain family.</text>
</comment>
<dbReference type="InterPro" id="IPR035706">
    <property type="entry name" value="AAA_9"/>
</dbReference>
<dbReference type="Pfam" id="PF18199">
    <property type="entry name" value="Dynein_C"/>
    <property type="match status" value="1"/>
</dbReference>
<keyword evidence="7" id="KW-0067">ATP-binding</keyword>
<comment type="subcellular location">
    <subcellularLocation>
        <location evidence="1">Cytoplasm</location>
        <location evidence="1">Cytoskeleton</location>
        <location evidence="1">Cilium axoneme</location>
    </subcellularLocation>
</comment>
<dbReference type="Gene3D" id="1.20.920.20">
    <property type="match status" value="1"/>
</dbReference>
<evidence type="ECO:0000259" key="18">
    <source>
        <dbReference type="Pfam" id="PF18199"/>
    </source>
</evidence>
<dbReference type="Pfam" id="PF12781">
    <property type="entry name" value="AAA_9"/>
    <property type="match status" value="1"/>
</dbReference>
<dbReference type="GO" id="GO:0051959">
    <property type="term" value="F:dynein light intermediate chain binding"/>
    <property type="evidence" value="ECO:0007669"/>
    <property type="project" value="InterPro"/>
</dbReference>
<evidence type="ECO:0000256" key="5">
    <source>
        <dbReference type="ARBA" id="ARBA00022737"/>
    </source>
</evidence>
<dbReference type="InterPro" id="IPR027417">
    <property type="entry name" value="P-loop_NTPase"/>
</dbReference>
<gene>
    <name evidence="19" type="ORF">MGAL_10B075213</name>
</gene>
<evidence type="ECO:0000256" key="13">
    <source>
        <dbReference type="ARBA" id="ARBA00023273"/>
    </source>
</evidence>
<dbReference type="GO" id="GO:0031514">
    <property type="term" value="C:motile cilium"/>
    <property type="evidence" value="ECO:0007669"/>
    <property type="project" value="UniProtKB-ARBA"/>
</dbReference>
<evidence type="ECO:0000256" key="12">
    <source>
        <dbReference type="ARBA" id="ARBA00023212"/>
    </source>
</evidence>
<dbReference type="PANTHER" id="PTHR46961">
    <property type="entry name" value="DYNEIN HEAVY CHAIN 1, AXONEMAL-LIKE PROTEIN"/>
    <property type="match status" value="1"/>
</dbReference>
<evidence type="ECO:0000256" key="9">
    <source>
        <dbReference type="ARBA" id="ARBA00023054"/>
    </source>
</evidence>
<dbReference type="InterPro" id="IPR004273">
    <property type="entry name" value="Dynein_heavy_D6_P-loop"/>
</dbReference>
<dbReference type="GO" id="GO:0005930">
    <property type="term" value="C:axoneme"/>
    <property type="evidence" value="ECO:0007669"/>
    <property type="project" value="UniProtKB-SubCell"/>
</dbReference>
<dbReference type="GO" id="GO:0030286">
    <property type="term" value="C:dynein complex"/>
    <property type="evidence" value="ECO:0007669"/>
    <property type="project" value="UniProtKB-KW"/>
</dbReference>
<dbReference type="Gene3D" id="1.10.8.1220">
    <property type="match status" value="1"/>
</dbReference>
<dbReference type="Gene3D" id="1.10.8.720">
    <property type="entry name" value="Region D6 of dynein motor"/>
    <property type="match status" value="1"/>
</dbReference>
<evidence type="ECO:0000256" key="8">
    <source>
        <dbReference type="ARBA" id="ARBA00023017"/>
    </source>
</evidence>
<feature type="domain" description="Dynein heavy chain C-terminal" evidence="18">
    <location>
        <begin position="842"/>
        <end position="1137"/>
    </location>
</feature>
<dbReference type="Gene3D" id="1.20.1270.280">
    <property type="match status" value="1"/>
</dbReference>
<evidence type="ECO:0000256" key="4">
    <source>
        <dbReference type="ARBA" id="ARBA00022701"/>
    </source>
</evidence>
<accession>A0A8B6DGK2</accession>
<dbReference type="OrthoDB" id="10251809at2759"/>
<name>A0A8B6DGK2_MYTGA</name>
<evidence type="ECO:0000256" key="3">
    <source>
        <dbReference type="ARBA" id="ARBA00022490"/>
    </source>
</evidence>
<dbReference type="Pfam" id="PF03028">
    <property type="entry name" value="Dynein_heavy"/>
    <property type="match status" value="1"/>
</dbReference>
<evidence type="ECO:0000256" key="1">
    <source>
        <dbReference type="ARBA" id="ARBA00004430"/>
    </source>
</evidence>
<keyword evidence="10" id="KW-0969">Cilium</keyword>
<keyword evidence="3" id="KW-0963">Cytoplasm</keyword>
<evidence type="ECO:0000256" key="7">
    <source>
        <dbReference type="ARBA" id="ARBA00022840"/>
    </source>
</evidence>
<evidence type="ECO:0000313" key="20">
    <source>
        <dbReference type="Proteomes" id="UP000596742"/>
    </source>
</evidence>
<dbReference type="FunFam" id="3.40.50.300:FF:000320">
    <property type="entry name" value="Dynein, axonemal, heavy chain 5"/>
    <property type="match status" value="1"/>
</dbReference>
<dbReference type="FunFam" id="1.10.8.720:FF:000004">
    <property type="entry name" value="Dynein heavy chain 5, axonemal"/>
    <property type="match status" value="1"/>
</dbReference>
<dbReference type="InterPro" id="IPR026983">
    <property type="entry name" value="DHC"/>
</dbReference>
<dbReference type="GO" id="GO:0008569">
    <property type="term" value="F:minus-end-directed microtubule motor activity"/>
    <property type="evidence" value="ECO:0007669"/>
    <property type="project" value="InterPro"/>
</dbReference>
<keyword evidence="8" id="KW-0243">Dynein</keyword>
<dbReference type="InterPro" id="IPR042219">
    <property type="entry name" value="AAA_lid_11_sf"/>
</dbReference>
<reference evidence="19" key="1">
    <citation type="submission" date="2018-11" db="EMBL/GenBank/DDBJ databases">
        <authorList>
            <person name="Alioto T."/>
            <person name="Alioto T."/>
        </authorList>
    </citation>
    <scope>NUCLEOTIDE SEQUENCE</scope>
</reference>
<dbReference type="GO" id="GO:0005524">
    <property type="term" value="F:ATP binding"/>
    <property type="evidence" value="ECO:0007669"/>
    <property type="project" value="UniProtKB-KW"/>
</dbReference>
<evidence type="ECO:0000259" key="16">
    <source>
        <dbReference type="Pfam" id="PF12781"/>
    </source>
</evidence>
<dbReference type="GO" id="GO:0007018">
    <property type="term" value="P:microtubule-based movement"/>
    <property type="evidence" value="ECO:0007669"/>
    <property type="project" value="InterPro"/>
</dbReference>
<proteinExistence type="inferred from homology"/>
<feature type="domain" description="Dynein heavy chain coiled coil stalk" evidence="15">
    <location>
        <begin position="3"/>
        <end position="61"/>
    </location>
</feature>
<evidence type="ECO:0000313" key="19">
    <source>
        <dbReference type="EMBL" id="VDI18346.1"/>
    </source>
</evidence>
<evidence type="ECO:0000259" key="14">
    <source>
        <dbReference type="Pfam" id="PF03028"/>
    </source>
</evidence>
<dbReference type="Proteomes" id="UP000596742">
    <property type="component" value="Unassembled WGS sequence"/>
</dbReference>
<feature type="domain" description="Dynein heavy chain ATP-binding dynein motor region" evidence="16">
    <location>
        <begin position="90"/>
        <end position="310"/>
    </location>
</feature>
<evidence type="ECO:0000256" key="11">
    <source>
        <dbReference type="ARBA" id="ARBA00023175"/>
    </source>
</evidence>
<evidence type="ECO:0000259" key="17">
    <source>
        <dbReference type="Pfam" id="PF18198"/>
    </source>
</evidence>
<feature type="domain" description="Dynein heavy chain region D6 P-loop" evidence="14">
    <location>
        <begin position="556"/>
        <end position="665"/>
    </location>
</feature>
<keyword evidence="9" id="KW-0175">Coiled coil</keyword>
<keyword evidence="11" id="KW-0505">Motor protein</keyword>
<feature type="domain" description="Dynein heavy chain AAA lid" evidence="17">
    <location>
        <begin position="696"/>
        <end position="835"/>
    </location>
</feature>
<sequence length="1140" mass="130211">MSAASALIGGLGGEKIRWTEQSKQFKSQIERLVGDILLCTGFLSYSGPFNQEFRDKLIKNWQKEMFARKIPFSGDINLITMLVDTTTIGDWNIQGLPNDELSVQNGIITTKATRYPLLIDPQGQGKNWIKNREKERELQVTSLNHKYFRTHLEDCLSLGRPLLLEDIGEDLDPALDNVLEKNFIKSGSTFKVKVGDKECDVMQTFYLYMTTKLANPAYTPEVSARTSIIDFTVTMKGLEDQLLGRVILTEKSELEADRAKLMMDVNMNKRKMQELEDNLLYKLTSTKGSLVDDESLIQVLSTTKVTAAEVSEKLTVAAETEIKINEAREEFRPVATRGSILYFLICDMSNVNRMYQISLKQFLGIFDISMARSEKSPVTTKRIGNIIEYLSFEAFRYTCRGLYEEHKFLFVLLMTFKIDLQNGRVRHEEFQTFIKGGAALDLNAVTPKPAKWISDITWLNLVQLSGLAQFGEILNQVSRNEKGWRAWFDTDAPEEEPMPDGYNTSLDSFRKLLLIRSWCADRTIPQARKYIADSMGVRYAEAVLLSLEDTWGESDNKTPLVCLLSMGSDPTNQIEALSKKLQLEIRAISMGQGQEVHARKLISNFMHSGGWALLQNCHLGLDFMDELLDTLGEVQQVHDQFRVWITTEPHPGFPISLLQTSIKFTNEPPQGIKAGLKRTYASITQDYLDVSSLPQWKTVLYGVSFMHTVVQERRKFGPLGWNIPYEFNTADWGASCQFVQNHLDDVDPKKGISWTTVRYMLGEVQYGGRVTDDYDKRLLNTFGRVWFGEFMFADTFQFYTDYKIPKYKTMEDVMGFIEQLRLVDSPEAFGLHANADITYQTKMSTSVLETIMSIQPKDSGGGSGETRESVVYRLAGDMLSKLPPDYIPHEVKDRLKKYGHLQPLNIFLKQEIDRMQRVIGVVRTTLTDLKLAIDGTIIMSENLRDALDNMFDARVPNLWRKISWQSSTLGFWFTELLERNEQFNYWVFTGRPDVFWMTGFFNPQGFLTAMRQEVTRAHKGWALDSVTLHNDVIKAFKEEITCAPPEGVYVYGLCLDGAGWDRRNCRLCESPAKVLFTPIPVVHMFAINSTAPKDPRLYQCPVYKKPNRTDLTYITFIVLKTTQSPDHWILRGVAALCDIK</sequence>
<dbReference type="InterPro" id="IPR024743">
    <property type="entry name" value="Dynein_HC_stalk"/>
</dbReference>
<dbReference type="Pfam" id="PF18198">
    <property type="entry name" value="AAA_lid_11"/>
    <property type="match status" value="1"/>
</dbReference>
<evidence type="ECO:0000256" key="2">
    <source>
        <dbReference type="ARBA" id="ARBA00008887"/>
    </source>
</evidence>
<dbReference type="FunFam" id="1.10.8.1220:FF:000001">
    <property type="entry name" value="Dynein axonemal heavy chain 5"/>
    <property type="match status" value="1"/>
</dbReference>
<keyword evidence="4" id="KW-0493">Microtubule</keyword>
<dbReference type="InterPro" id="IPR041228">
    <property type="entry name" value="Dynein_C"/>
</dbReference>
<keyword evidence="5" id="KW-0677">Repeat</keyword>
<dbReference type="Pfam" id="PF12777">
    <property type="entry name" value="MT"/>
    <property type="match status" value="1"/>
</dbReference>
<evidence type="ECO:0000256" key="10">
    <source>
        <dbReference type="ARBA" id="ARBA00023069"/>
    </source>
</evidence>
<dbReference type="EMBL" id="UYJE01003330">
    <property type="protein sequence ID" value="VDI18346.1"/>
    <property type="molecule type" value="Genomic_DNA"/>
</dbReference>
<dbReference type="InterPro" id="IPR041658">
    <property type="entry name" value="AAA_lid_11"/>
</dbReference>
<dbReference type="FunFam" id="3.10.490.20:FF:000003">
    <property type="entry name" value="Dynein heavy chain 5, axonemal"/>
    <property type="match status" value="1"/>
</dbReference>
<dbReference type="FunFam" id="3.40.50.300:FF:000049">
    <property type="entry name" value="Dynein, axonemal, heavy chain 5"/>
    <property type="match status" value="1"/>
</dbReference>
<dbReference type="GO" id="GO:0045505">
    <property type="term" value="F:dynein intermediate chain binding"/>
    <property type="evidence" value="ECO:0007669"/>
    <property type="project" value="InterPro"/>
</dbReference>
<keyword evidence="12" id="KW-0206">Cytoskeleton</keyword>
<organism evidence="19 20">
    <name type="scientific">Mytilus galloprovincialis</name>
    <name type="common">Mediterranean mussel</name>
    <dbReference type="NCBI Taxonomy" id="29158"/>
    <lineage>
        <taxon>Eukaryota</taxon>
        <taxon>Metazoa</taxon>
        <taxon>Spiralia</taxon>
        <taxon>Lophotrochozoa</taxon>
        <taxon>Mollusca</taxon>
        <taxon>Bivalvia</taxon>
        <taxon>Autobranchia</taxon>
        <taxon>Pteriomorphia</taxon>
        <taxon>Mytilida</taxon>
        <taxon>Mytiloidea</taxon>
        <taxon>Mytilidae</taxon>
        <taxon>Mytilinae</taxon>
        <taxon>Mytilus</taxon>
    </lineage>
</organism>
<comment type="caution">
    <text evidence="19">The sequence shown here is derived from an EMBL/GenBank/DDBJ whole genome shotgun (WGS) entry which is preliminary data.</text>
</comment>
<keyword evidence="20" id="KW-1185">Reference proteome</keyword>
<dbReference type="Gene3D" id="3.40.50.300">
    <property type="entry name" value="P-loop containing nucleotide triphosphate hydrolases"/>
    <property type="match status" value="2"/>
</dbReference>
<dbReference type="FunFam" id="1.20.1270.280:FF:000002">
    <property type="entry name" value="Dynein heavy chain 5, axonemal"/>
    <property type="match status" value="1"/>
</dbReference>
<dbReference type="Gene3D" id="6.10.140.1060">
    <property type="match status" value="1"/>
</dbReference>
<keyword evidence="6" id="KW-0547">Nucleotide-binding</keyword>